<name>M1NZ10_BARAA</name>
<dbReference type="OrthoDB" id="9781411at2"/>
<feature type="transmembrane region" description="Helical" evidence="7">
    <location>
        <begin position="235"/>
        <end position="264"/>
    </location>
</feature>
<dbReference type="PATRIC" id="fig|1094489.3.peg.974"/>
<dbReference type="HOGENOM" id="CLU_005126_9_1_5"/>
<feature type="transmembrane region" description="Helical" evidence="7">
    <location>
        <begin position="342"/>
        <end position="363"/>
    </location>
</feature>
<evidence type="ECO:0000256" key="2">
    <source>
        <dbReference type="ARBA" id="ARBA00005551"/>
    </source>
</evidence>
<feature type="domain" description="RCK N-terminal" evidence="9">
    <location>
        <begin position="439"/>
        <end position="552"/>
    </location>
</feature>
<feature type="transmembrane region" description="Helical" evidence="7">
    <location>
        <begin position="149"/>
        <end position="175"/>
    </location>
</feature>
<dbReference type="PANTHER" id="PTHR42751:SF1">
    <property type="entry name" value="CATION_PROTON ANTIPORTER YBAL-RELATED"/>
    <property type="match status" value="1"/>
</dbReference>
<evidence type="ECO:0000256" key="5">
    <source>
        <dbReference type="ARBA" id="ARBA00022989"/>
    </source>
</evidence>
<dbReference type="InterPro" id="IPR036291">
    <property type="entry name" value="NAD(P)-bd_dom_sf"/>
</dbReference>
<dbReference type="GO" id="GO:1902600">
    <property type="term" value="P:proton transmembrane transport"/>
    <property type="evidence" value="ECO:0007669"/>
    <property type="project" value="InterPro"/>
</dbReference>
<evidence type="ECO:0000259" key="9">
    <source>
        <dbReference type="Pfam" id="PF02254"/>
    </source>
</evidence>
<dbReference type="PANTHER" id="PTHR42751">
    <property type="entry name" value="SODIUM/HYDROGEN EXCHANGER FAMILY/TRKA DOMAIN PROTEIN"/>
    <property type="match status" value="1"/>
</dbReference>
<feature type="transmembrane region" description="Helical" evidence="7">
    <location>
        <begin position="33"/>
        <end position="50"/>
    </location>
</feature>
<dbReference type="Gene3D" id="1.20.1530.20">
    <property type="match status" value="1"/>
</dbReference>
<evidence type="ECO:0000256" key="6">
    <source>
        <dbReference type="ARBA" id="ARBA00023136"/>
    </source>
</evidence>
<dbReference type="KEGG" id="baus:BAnh1_08030"/>
<feature type="transmembrane region" description="Helical" evidence="7">
    <location>
        <begin position="195"/>
        <end position="215"/>
    </location>
</feature>
<dbReference type="Proteomes" id="UP000011729">
    <property type="component" value="Chromosome"/>
</dbReference>
<dbReference type="GO" id="GO:0016020">
    <property type="term" value="C:membrane"/>
    <property type="evidence" value="ECO:0007669"/>
    <property type="project" value="UniProtKB-SubCell"/>
</dbReference>
<dbReference type="STRING" id="1094489.BAnh1_08030"/>
<feature type="transmembrane region" description="Helical" evidence="7">
    <location>
        <begin position="375"/>
        <end position="396"/>
    </location>
</feature>
<gene>
    <name evidence="10" type="ordered locus">BAnh1_08030</name>
</gene>
<dbReference type="GO" id="GO:0006813">
    <property type="term" value="P:potassium ion transport"/>
    <property type="evidence" value="ECO:0007669"/>
    <property type="project" value="InterPro"/>
</dbReference>
<accession>M1NZ10</accession>
<proteinExistence type="inferred from homology"/>
<evidence type="ECO:0000313" key="10">
    <source>
        <dbReference type="EMBL" id="AGF74682.1"/>
    </source>
</evidence>
<reference evidence="10 11" key="1">
    <citation type="journal article" date="2013" name="PLoS Genet.">
        <title>A gene transfer agent and a dynamic repertoire of secretion systems hold the keys to the explosive radiation of the emerging pathogen Bartonella.</title>
        <authorList>
            <person name="Guy L."/>
            <person name="Nystedt B."/>
            <person name="Toft C."/>
            <person name="Zaremba-Niedzwiedzka K."/>
            <person name="Berglund E.C."/>
            <person name="Granberg F."/>
            <person name="Naslund K."/>
            <person name="Eriksson A.S."/>
            <person name="Andersson S.G."/>
        </authorList>
    </citation>
    <scope>NUCLEOTIDE SEQUENCE [LARGE SCALE GENOMIC DNA]</scope>
    <source>
        <strain evidence="10 11">Aust/NH1</strain>
    </source>
</reference>
<dbReference type="eggNOG" id="COG1226">
    <property type="taxonomic scope" value="Bacteria"/>
</dbReference>
<feature type="domain" description="Cation/H+ exchanger transmembrane" evidence="8">
    <location>
        <begin position="17"/>
        <end position="393"/>
    </location>
</feature>
<protein>
    <submittedName>
        <fullName evidence="10">Potassium efflux system protein</fullName>
    </submittedName>
</protein>
<dbReference type="EMBL" id="CP003123">
    <property type="protein sequence ID" value="AGF74682.1"/>
    <property type="molecule type" value="Genomic_DNA"/>
</dbReference>
<dbReference type="SUPFAM" id="SSF51735">
    <property type="entry name" value="NAD(P)-binding Rossmann-fold domains"/>
    <property type="match status" value="1"/>
</dbReference>
<keyword evidence="5 7" id="KW-1133">Transmembrane helix</keyword>
<feature type="transmembrane region" description="Helical" evidence="7">
    <location>
        <begin position="6"/>
        <end position="26"/>
    </location>
</feature>
<dbReference type="RefSeq" id="WP_015398189.1">
    <property type="nucleotide sequence ID" value="NC_020300.1"/>
</dbReference>
<evidence type="ECO:0000256" key="4">
    <source>
        <dbReference type="ARBA" id="ARBA00022692"/>
    </source>
</evidence>
<keyword evidence="6 7" id="KW-0472">Membrane</keyword>
<keyword evidence="3" id="KW-0813">Transport</keyword>
<keyword evidence="4 7" id="KW-0812">Transmembrane</keyword>
<evidence type="ECO:0000259" key="8">
    <source>
        <dbReference type="Pfam" id="PF00999"/>
    </source>
</evidence>
<dbReference type="AlphaFoldDB" id="M1NZ10"/>
<comment type="subcellular location">
    <subcellularLocation>
        <location evidence="1">Membrane</location>
        <topology evidence="1">Multi-pass membrane protein</topology>
    </subcellularLocation>
</comment>
<evidence type="ECO:0000256" key="7">
    <source>
        <dbReference type="SAM" id="Phobius"/>
    </source>
</evidence>
<evidence type="ECO:0000313" key="11">
    <source>
        <dbReference type="Proteomes" id="UP000011729"/>
    </source>
</evidence>
<feature type="transmembrane region" description="Helical" evidence="7">
    <location>
        <begin position="56"/>
        <end position="76"/>
    </location>
</feature>
<comment type="similarity">
    <text evidence="2">Belongs to the monovalent cation:proton antiporter 2 (CPA2) transporter (TC 2.A.37) family.</text>
</comment>
<dbReference type="InterPro" id="IPR038770">
    <property type="entry name" value="Na+/solute_symporter_sf"/>
</dbReference>
<keyword evidence="11" id="KW-1185">Reference proteome</keyword>
<evidence type="ECO:0000256" key="3">
    <source>
        <dbReference type="ARBA" id="ARBA00022448"/>
    </source>
</evidence>
<sequence>MPHDTPLITAIVAGLCLAFLFGMTANRLRISPLVGYLLAGVIVGPNTGGFRVDSILINQLAEIGIILLMFGVGLHFSLKDLLSVRAVVIPGAIAQMASATFLGSCLSWVMGGNFGNNLVFGLSLSTASTVILLRTLQEKQLIETEKGRIAIGWLIIEDLAMVLILVLIPTLASIFGDATKTSINPLVHWLHLNTFEIICFTIFKIIIFIALMLVIGRRVIPWLLKISAQSGSRELFRLSVFTIALGVAFGAANLFSVSLSLGAFFAGMIMSESELSHRAAEESLPLRDAFSVLFFVSVGMLFDPVKLLTNFFPLLVTLSIIILGKSFVSFLIIRAFRYSYGTALTISASLAQIGEFSFILAGLGSNFGLLSHDTLDLILGSAILSILLNPLVFVAVDKIKSYLENFPINIQDKQTTINIAAVDSDQELLPVTSKAGHTVIIGYSHVGECVALSLMNRGESIVVVEKSKHLSDKALAAGIETICGNINKQEVIDAANIGGACKIVITMRSTIEIGQCIANIRNLGKDLKIITHALSNVEADYLIDLGADIVVTIDKEVANGVIEYVTGQRSTANIHDCESNLQKTYAKTKIGKEV</sequence>
<feature type="transmembrane region" description="Helical" evidence="7">
    <location>
        <begin position="88"/>
        <end position="111"/>
    </location>
</feature>
<dbReference type="eggNOG" id="COG4651">
    <property type="taxonomic scope" value="Bacteria"/>
</dbReference>
<dbReference type="InterPro" id="IPR003148">
    <property type="entry name" value="RCK_N"/>
</dbReference>
<dbReference type="NCBIfam" id="NF007950">
    <property type="entry name" value="PRK10669.1"/>
    <property type="match status" value="1"/>
</dbReference>
<dbReference type="Pfam" id="PF00999">
    <property type="entry name" value="Na_H_Exchanger"/>
    <property type="match status" value="1"/>
</dbReference>
<feature type="transmembrane region" description="Helical" evidence="7">
    <location>
        <begin position="117"/>
        <end position="137"/>
    </location>
</feature>
<dbReference type="GO" id="GO:0015297">
    <property type="term" value="F:antiporter activity"/>
    <property type="evidence" value="ECO:0007669"/>
    <property type="project" value="InterPro"/>
</dbReference>
<dbReference type="Gene3D" id="3.40.50.720">
    <property type="entry name" value="NAD(P)-binding Rossmann-like Domain"/>
    <property type="match status" value="1"/>
</dbReference>
<dbReference type="InterPro" id="IPR006153">
    <property type="entry name" value="Cation/H_exchanger_TM"/>
</dbReference>
<organism evidence="10 11">
    <name type="scientific">Bartonella australis (strain Aust/NH1)</name>
    <dbReference type="NCBI Taxonomy" id="1094489"/>
    <lineage>
        <taxon>Bacteria</taxon>
        <taxon>Pseudomonadati</taxon>
        <taxon>Pseudomonadota</taxon>
        <taxon>Alphaproteobacteria</taxon>
        <taxon>Hyphomicrobiales</taxon>
        <taxon>Bartonellaceae</taxon>
        <taxon>Bartonella</taxon>
    </lineage>
</organism>
<feature type="transmembrane region" description="Helical" evidence="7">
    <location>
        <begin position="314"/>
        <end position="336"/>
    </location>
</feature>
<evidence type="ECO:0000256" key="1">
    <source>
        <dbReference type="ARBA" id="ARBA00004141"/>
    </source>
</evidence>
<dbReference type="Pfam" id="PF02254">
    <property type="entry name" value="TrkA_N"/>
    <property type="match status" value="1"/>
</dbReference>